<sequence>MKLMDKYTSPSAYCWGTLTAMLGALSLNDWALIVGIICTVGTFSINWHYKRKEFQLRQENRNDKGQ</sequence>
<evidence type="ECO:0000313" key="2">
    <source>
        <dbReference type="EMBL" id="QXF35228.1"/>
    </source>
</evidence>
<organism evidence="2 3">
    <name type="scientific">Photorhabdus akhurstii</name>
    <dbReference type="NCBI Taxonomy" id="171438"/>
    <lineage>
        <taxon>Bacteria</taxon>
        <taxon>Pseudomonadati</taxon>
        <taxon>Pseudomonadota</taxon>
        <taxon>Gammaproteobacteria</taxon>
        <taxon>Enterobacterales</taxon>
        <taxon>Morganellaceae</taxon>
        <taxon>Photorhabdus</taxon>
    </lineage>
</organism>
<protein>
    <submittedName>
        <fullName evidence="2">Holin</fullName>
    </submittedName>
</protein>
<dbReference type="InterPro" id="IPR032118">
    <property type="entry name" value="Phage_holin_HP1"/>
</dbReference>
<keyword evidence="1" id="KW-0472">Membrane</keyword>
<keyword evidence="1" id="KW-0812">Transmembrane</keyword>
<proteinExistence type="predicted"/>
<gene>
    <name evidence="2" type="ORF">B0X70_20125</name>
</gene>
<keyword evidence="1" id="KW-1133">Transmembrane helix</keyword>
<accession>A0ABX8M1F4</accession>
<evidence type="ECO:0000256" key="1">
    <source>
        <dbReference type="SAM" id="Phobius"/>
    </source>
</evidence>
<dbReference type="EMBL" id="CP020335">
    <property type="protein sequence ID" value="QXF35228.1"/>
    <property type="molecule type" value="Genomic_DNA"/>
</dbReference>
<keyword evidence="3" id="KW-1185">Reference proteome</keyword>
<dbReference type="Proteomes" id="UP000693715">
    <property type="component" value="Chromosome"/>
</dbReference>
<feature type="transmembrane region" description="Helical" evidence="1">
    <location>
        <begin position="30"/>
        <end position="49"/>
    </location>
</feature>
<reference evidence="2 3" key="1">
    <citation type="submission" date="2017-03" db="EMBL/GenBank/DDBJ databases">
        <title>Genome comparison of Photorhabdus luminescens strain 0813-124 phase variants.</title>
        <authorList>
            <person name="Chien C.-C."/>
            <person name="Chen W.-J."/>
            <person name="Shih M.-C."/>
            <person name="Hsieh F.-C."/>
        </authorList>
    </citation>
    <scope>NUCLEOTIDE SEQUENCE [LARGE SCALE GENOMIC DNA]</scope>
    <source>
        <strain evidence="2 3">0813-124 phase II</strain>
    </source>
</reference>
<name>A0ABX8M1F4_9GAMM</name>
<dbReference type="Pfam" id="PF16080">
    <property type="entry name" value="Phage_holin_2_3"/>
    <property type="match status" value="1"/>
</dbReference>
<evidence type="ECO:0000313" key="3">
    <source>
        <dbReference type="Proteomes" id="UP000693715"/>
    </source>
</evidence>